<dbReference type="GeneID" id="97610113"/>
<organism evidence="3 4">
    <name type="scientific">Methanospirillum stamsii</name>
    <dbReference type="NCBI Taxonomy" id="1277351"/>
    <lineage>
        <taxon>Archaea</taxon>
        <taxon>Methanobacteriati</taxon>
        <taxon>Methanobacteriota</taxon>
        <taxon>Stenosarchaea group</taxon>
        <taxon>Methanomicrobia</taxon>
        <taxon>Methanomicrobiales</taxon>
        <taxon>Methanospirillaceae</taxon>
        <taxon>Methanospirillum</taxon>
    </lineage>
</organism>
<dbReference type="RefSeq" id="WP_109941530.1">
    <property type="nucleotide sequence ID" value="NZ_CP176366.1"/>
</dbReference>
<dbReference type="SUPFAM" id="SSF54197">
    <property type="entry name" value="HIT-like"/>
    <property type="match status" value="1"/>
</dbReference>
<keyword evidence="4" id="KW-1185">Reference proteome</keyword>
<dbReference type="GO" id="GO:0003824">
    <property type="term" value="F:catalytic activity"/>
    <property type="evidence" value="ECO:0007669"/>
    <property type="project" value="InterPro"/>
</dbReference>
<comment type="caution">
    <text evidence="3">The sequence shown here is derived from an EMBL/GenBank/DDBJ whole genome shotgun (WGS) entry which is preliminary data.</text>
</comment>
<dbReference type="InterPro" id="IPR011146">
    <property type="entry name" value="HIT-like"/>
</dbReference>
<accession>A0A2V2N5X3</accession>
<dbReference type="Gene3D" id="3.30.428.10">
    <property type="entry name" value="HIT-like"/>
    <property type="match status" value="1"/>
</dbReference>
<dbReference type="EMBL" id="QGMZ01000028">
    <property type="protein sequence ID" value="PWR71898.1"/>
    <property type="molecule type" value="Genomic_DNA"/>
</dbReference>
<evidence type="ECO:0000256" key="1">
    <source>
        <dbReference type="PROSITE-ProRule" id="PRU00464"/>
    </source>
</evidence>
<dbReference type="InterPro" id="IPR036265">
    <property type="entry name" value="HIT-like_sf"/>
</dbReference>
<comment type="caution">
    <text evidence="1">Lacks conserved residue(s) required for the propagation of feature annotation.</text>
</comment>
<reference evidence="3 4" key="1">
    <citation type="submission" date="2018-05" db="EMBL/GenBank/DDBJ databases">
        <title>Draft genome of Methanospirillum stamsii Pt1.</title>
        <authorList>
            <person name="Dueholm M.S."/>
            <person name="Nielsen P.H."/>
            <person name="Bakmann L.F."/>
            <person name="Otzen D.E."/>
        </authorList>
    </citation>
    <scope>NUCLEOTIDE SEQUENCE [LARGE SCALE GENOMIC DNA]</scope>
    <source>
        <strain evidence="3 4">Pt1</strain>
    </source>
</reference>
<dbReference type="OrthoDB" id="26806at2157"/>
<gene>
    <name evidence="3" type="ORF">DLD82_12835</name>
</gene>
<proteinExistence type="predicted"/>
<sequence length="61" mass="6580">MEPKTGTILHSLDRCNIGINDGGPAGQTVMYLHILVIPRYFGDMADPKGGVSGLIPEKQKQ</sequence>
<dbReference type="PROSITE" id="PS51084">
    <property type="entry name" value="HIT_2"/>
    <property type="match status" value="1"/>
</dbReference>
<name>A0A2V2N5X3_9EURY</name>
<feature type="domain" description="HIT" evidence="2">
    <location>
        <begin position="1"/>
        <end position="46"/>
    </location>
</feature>
<evidence type="ECO:0000313" key="4">
    <source>
        <dbReference type="Proteomes" id="UP000245934"/>
    </source>
</evidence>
<dbReference type="Proteomes" id="UP000245934">
    <property type="component" value="Unassembled WGS sequence"/>
</dbReference>
<evidence type="ECO:0000259" key="2">
    <source>
        <dbReference type="PROSITE" id="PS51084"/>
    </source>
</evidence>
<evidence type="ECO:0000313" key="3">
    <source>
        <dbReference type="EMBL" id="PWR71898.1"/>
    </source>
</evidence>
<dbReference type="AlphaFoldDB" id="A0A2V2N5X3"/>
<protein>
    <recommendedName>
        <fullName evidence="2">HIT domain-containing protein</fullName>
    </recommendedName>
</protein>